<comment type="catalytic activity">
    <reaction evidence="1 16">
        <text>(2S,3R)-3-hydroxybutane-1,2,3-tricarboxylate = 2-methyl-cis-aconitate + H2O</text>
        <dbReference type="Rhea" id="RHEA:17941"/>
        <dbReference type="ChEBI" id="CHEBI:15377"/>
        <dbReference type="ChEBI" id="CHEBI:57429"/>
        <dbReference type="ChEBI" id="CHEBI:57872"/>
        <dbReference type="EC" id="4.2.1.99"/>
    </reaction>
</comment>
<dbReference type="InterPro" id="IPR004406">
    <property type="entry name" value="Aconitase_B"/>
</dbReference>
<dbReference type="UniPathway" id="UPA00223">
    <property type="reaction ID" value="UER00718"/>
</dbReference>
<evidence type="ECO:0000313" key="23">
    <source>
        <dbReference type="Proteomes" id="UP000322079"/>
    </source>
</evidence>
<sequence length="862" mass="92611">MLEAYRQHVAERAALGIPPLPLSAKQVEELVELLKNPPAGEEATLVDLITHRVPPGVDDAAKVKASFLAAVAEGSVKSPLVSRELATELLGTMLGGYNIKPLVDLLDDAAVAKIAAAGLKKTLLMFDAFHDVKEKMDKGNAIAKEVVESWANAEWFTSRPEVAEKITVTVFKVPGETNTDDLSPAPDAWSRPDIPLHYLAMLKNTRADAAFKPEEDGKRGPIQFIEDLKKKGHLVAYVGDVVGTGSSRKSATNSVVWATGQDIPFVPNKRFGGVTLGGKIAPIFFNTQEDSGSLPIEVDVSTLEMGDVIDVYPYAGKIEKNGAVVAEFKLKSDVILDEVRAGGRINLIIGRGLTSKAREALGLPASTEFRLPKSPVDSGKGFSLAQKMVGRACGLPEGKGVRPGTYCEPKMTTVGSQDTTGPMTRDELKDLACLGFSADLVMQSFCHTAAYPKPVDVKMHKELPAFISTRGGVSLRPGDGVIHSWLNRLLLPDTVGTGGDSHTRFPIGISFPAGSGLVAFAAATGVMPLDMPESVLVRFKGKLQPGVTLRDLVNAIPLYAIKAGLLTVAKAGKKNIFSGRILEIEGLPDLKVEQAFELTDASAERSAAGCTVHLNKEPIVEYMRSNITLMKAMIADGYQDARTLERRIQAMEDWIANGQLLKGDADAEYAAVIEIDMNEVTEPIVACPNDPDDVKLMSEVSGTKIDEVFIGSCMTNIGHFRAASKLLEGKADIPVRLWVAPPTKMDAKQLTEEGHYGVLGRAGARLEMPGCSLCMGNQAQVREGATVMSTSTRNFPNRLGKNSNVFLGSAELAAICSKLGKIPTVEEYQANIGIINEKGAEVYKYLNFDQIQEYQELAASKA</sequence>
<dbReference type="SUPFAM" id="SSF74778">
    <property type="entry name" value="Aconitase B, N-terminal domain"/>
    <property type="match status" value="1"/>
</dbReference>
<dbReference type="NCBIfam" id="TIGR00117">
    <property type="entry name" value="acnB"/>
    <property type="match status" value="1"/>
</dbReference>
<dbReference type="GO" id="GO:0003994">
    <property type="term" value="F:aconitate hydratase activity"/>
    <property type="evidence" value="ECO:0007669"/>
    <property type="project" value="UniProtKB-EC"/>
</dbReference>
<evidence type="ECO:0000259" key="20">
    <source>
        <dbReference type="Pfam" id="PF06434"/>
    </source>
</evidence>
<evidence type="ECO:0000256" key="7">
    <source>
        <dbReference type="ARBA" id="ARBA00019379"/>
    </source>
</evidence>
<feature type="binding site" evidence="18">
    <location>
        <begin position="417"/>
        <end position="419"/>
    </location>
    <ligand>
        <name>substrate</name>
    </ligand>
</feature>
<feature type="domain" description="Aconitase/3-isopropylmalate dehydratase large subunit alpha/beta/alpha" evidence="19">
    <location>
        <begin position="474"/>
        <end position="816"/>
    </location>
</feature>
<evidence type="ECO:0000256" key="2">
    <source>
        <dbReference type="ARBA" id="ARBA00004717"/>
    </source>
</evidence>
<comment type="cofactor">
    <cofactor evidence="17">
        <name>[4Fe-4S] cluster</name>
        <dbReference type="ChEBI" id="CHEBI:49883"/>
    </cofactor>
    <text evidence="17">Binds 1 [4Fe-4S] cluster per subunit.</text>
</comment>
<dbReference type="SUPFAM" id="SSF52016">
    <property type="entry name" value="LeuD/IlvD-like"/>
    <property type="match status" value="1"/>
</dbReference>
<dbReference type="GO" id="GO:0051539">
    <property type="term" value="F:4 iron, 4 sulfur cluster binding"/>
    <property type="evidence" value="ECO:0007669"/>
    <property type="project" value="UniProtKB-KW"/>
</dbReference>
<feature type="binding site" evidence="18">
    <location>
        <position position="191"/>
    </location>
    <ligand>
        <name>substrate</name>
    </ligand>
</feature>
<dbReference type="UniPathway" id="UPA00946"/>
<dbReference type="PROSITE" id="PS00450">
    <property type="entry name" value="ACONITASE_1"/>
    <property type="match status" value="1"/>
</dbReference>
<dbReference type="InterPro" id="IPR015931">
    <property type="entry name" value="Acnase/IPM_dHydase_lsu_aba_1/3"/>
</dbReference>
<dbReference type="Gene3D" id="3.30.499.10">
    <property type="entry name" value="Aconitase, domain 3"/>
    <property type="match status" value="2"/>
</dbReference>
<feature type="binding site" evidence="18">
    <location>
        <position position="798"/>
    </location>
    <ligand>
        <name>substrate</name>
    </ligand>
</feature>
<accession>A0A5C1DET8</accession>
<gene>
    <name evidence="22" type="primary">acnB</name>
    <name evidence="22" type="ORF">FYK34_06750</name>
</gene>
<dbReference type="CDD" id="cd01581">
    <property type="entry name" value="AcnB"/>
    <property type="match status" value="1"/>
</dbReference>
<dbReference type="InterPro" id="IPR015932">
    <property type="entry name" value="Aconitase_dom2"/>
</dbReference>
<keyword evidence="12 17" id="KW-0408">Iron</keyword>
<dbReference type="SUPFAM" id="SSF53732">
    <property type="entry name" value="Aconitase iron-sulfur domain"/>
    <property type="match status" value="1"/>
</dbReference>
<evidence type="ECO:0000256" key="10">
    <source>
        <dbReference type="ARBA" id="ARBA00022723"/>
    </source>
</evidence>
<dbReference type="PIRSF" id="PIRSF036687">
    <property type="entry name" value="AcnB"/>
    <property type="match status" value="1"/>
</dbReference>
<name>A0A5C1DET8_9NEIS</name>
<evidence type="ECO:0000256" key="16">
    <source>
        <dbReference type="PIRNR" id="PIRNR036687"/>
    </source>
</evidence>
<evidence type="ECO:0000256" key="11">
    <source>
        <dbReference type="ARBA" id="ARBA00022884"/>
    </source>
</evidence>
<evidence type="ECO:0000259" key="21">
    <source>
        <dbReference type="Pfam" id="PF11791"/>
    </source>
</evidence>
<evidence type="ECO:0000256" key="6">
    <source>
        <dbReference type="ARBA" id="ARBA00013250"/>
    </source>
</evidence>
<feature type="binding site" evidence="17">
    <location>
        <position position="771"/>
    </location>
    <ligand>
        <name>[4Fe-4S] cluster</name>
        <dbReference type="ChEBI" id="CHEBI:49883"/>
    </ligand>
</feature>
<evidence type="ECO:0000256" key="4">
    <source>
        <dbReference type="ARBA" id="ARBA00007185"/>
    </source>
</evidence>
<dbReference type="Gene3D" id="1.25.40.310">
    <property type="entry name" value="Aconitate B, HEAT-like domain"/>
    <property type="match status" value="1"/>
</dbReference>
<dbReference type="NCBIfam" id="NF006690">
    <property type="entry name" value="PRK09238.1"/>
    <property type="match status" value="1"/>
</dbReference>
<dbReference type="GO" id="GO:0003730">
    <property type="term" value="F:mRNA 3'-UTR binding"/>
    <property type="evidence" value="ECO:0007669"/>
    <property type="project" value="UniProtKB-ARBA"/>
</dbReference>
<feature type="binding site" evidence="18">
    <location>
        <position position="793"/>
    </location>
    <ligand>
        <name>substrate</name>
    </ligand>
</feature>
<evidence type="ECO:0000256" key="5">
    <source>
        <dbReference type="ARBA" id="ARBA00012926"/>
    </source>
</evidence>
<evidence type="ECO:0000256" key="8">
    <source>
        <dbReference type="ARBA" id="ARBA00022485"/>
    </source>
</evidence>
<organism evidence="22 23">
    <name type="scientific">Chromobacterium paludis</name>
    <dbReference type="NCBI Taxonomy" id="2605945"/>
    <lineage>
        <taxon>Bacteria</taxon>
        <taxon>Pseudomonadati</taxon>
        <taxon>Pseudomonadota</taxon>
        <taxon>Betaproteobacteria</taxon>
        <taxon>Neisseriales</taxon>
        <taxon>Chromobacteriaceae</taxon>
        <taxon>Chromobacterium</taxon>
    </lineage>
</organism>
<keyword evidence="8 17" id="KW-0004">4Fe-4S</keyword>
<comment type="similarity">
    <text evidence="4 16">Belongs to the aconitase/IPM isomerase family.</text>
</comment>
<dbReference type="InterPro" id="IPR036008">
    <property type="entry name" value="Aconitase_4Fe-4S_dom"/>
</dbReference>
<dbReference type="GO" id="GO:0047456">
    <property type="term" value="F:2-methylisocitrate dehydratase activity"/>
    <property type="evidence" value="ECO:0007669"/>
    <property type="project" value="UniProtKB-EC"/>
</dbReference>
<dbReference type="RefSeq" id="WP_149295651.1">
    <property type="nucleotide sequence ID" value="NZ_CP043473.1"/>
</dbReference>
<dbReference type="AlphaFoldDB" id="A0A5C1DET8"/>
<dbReference type="InterPro" id="IPR036288">
    <property type="entry name" value="Aconitase_B_HEAT-like_dom_sf"/>
</dbReference>
<dbReference type="Gene3D" id="3.40.1060.10">
    <property type="entry name" value="Aconitase, Domain 2"/>
    <property type="match status" value="1"/>
</dbReference>
<dbReference type="EC" id="4.2.1.3" evidence="5 16"/>
<dbReference type="InterPro" id="IPR001030">
    <property type="entry name" value="Acoase/IPM_deHydtase_lsu_aba"/>
</dbReference>
<keyword evidence="11" id="KW-0694">RNA-binding</keyword>
<evidence type="ECO:0000256" key="13">
    <source>
        <dbReference type="ARBA" id="ARBA00023014"/>
    </source>
</evidence>
<dbReference type="InterPro" id="IPR015933">
    <property type="entry name" value="Aconitase_B_HEAT-like_dom"/>
</dbReference>
<dbReference type="PANTHER" id="PTHR43160:SF4">
    <property type="entry name" value="ACONITATE HYDRATASE B"/>
    <property type="match status" value="1"/>
</dbReference>
<feature type="binding site" evidence="18">
    <location>
        <begin position="246"/>
        <end position="248"/>
    </location>
    <ligand>
        <name>substrate</name>
    </ligand>
</feature>
<feature type="domain" description="Aconitase B HEAT-like" evidence="21">
    <location>
        <begin position="4"/>
        <end position="156"/>
    </location>
</feature>
<protein>
    <recommendedName>
        <fullName evidence="7 16">Aconitate hydratase B</fullName>
        <ecNumber evidence="5 16">4.2.1.3</ecNumber>
        <ecNumber evidence="6 16">4.2.1.99</ecNumber>
    </recommendedName>
    <alternativeName>
        <fullName evidence="16">2-methylisocitrate dehydratase</fullName>
    </alternativeName>
</protein>
<comment type="pathway">
    <text evidence="2 16">Carbohydrate metabolism; tricarboxylic acid cycle; isocitrate from oxaloacetate: step 2/2.</text>
</comment>
<dbReference type="CDD" id="cd01576">
    <property type="entry name" value="AcnB_Swivel"/>
    <property type="match status" value="1"/>
</dbReference>
<dbReference type="FunFam" id="3.30.499.10:FF:000008">
    <property type="entry name" value="Aconitate hydratase B"/>
    <property type="match status" value="1"/>
</dbReference>
<feature type="domain" description="Aconitase B swivel" evidence="20">
    <location>
        <begin position="168"/>
        <end position="382"/>
    </location>
</feature>
<feature type="binding site" evidence="17">
    <location>
        <position position="713"/>
    </location>
    <ligand>
        <name>[4Fe-4S] cluster</name>
        <dbReference type="ChEBI" id="CHEBI:49883"/>
    </ligand>
</feature>
<dbReference type="InterPro" id="IPR050926">
    <property type="entry name" value="Aconitase/IPM_isomerase"/>
</dbReference>
<evidence type="ECO:0000259" key="19">
    <source>
        <dbReference type="Pfam" id="PF00330"/>
    </source>
</evidence>
<dbReference type="Pfam" id="PF06434">
    <property type="entry name" value="Aconitase_2_N"/>
    <property type="match status" value="1"/>
</dbReference>
<feature type="binding site" evidence="17">
    <location>
        <position position="774"/>
    </location>
    <ligand>
        <name>[4Fe-4S] cluster</name>
        <dbReference type="ChEBI" id="CHEBI:49883"/>
    </ligand>
</feature>
<dbReference type="Gene3D" id="3.20.19.10">
    <property type="entry name" value="Aconitase, domain 4"/>
    <property type="match status" value="1"/>
</dbReference>
<dbReference type="GO" id="GO:0046872">
    <property type="term" value="F:metal ion binding"/>
    <property type="evidence" value="ECO:0007669"/>
    <property type="project" value="UniProtKB-KW"/>
</dbReference>
<dbReference type="GO" id="GO:0006099">
    <property type="term" value="P:tricarboxylic acid cycle"/>
    <property type="evidence" value="ECO:0007669"/>
    <property type="project" value="UniProtKB-UniPathway"/>
</dbReference>
<keyword evidence="23" id="KW-1185">Reference proteome</keyword>
<keyword evidence="14 16" id="KW-0456">Lyase</keyword>
<dbReference type="FunFam" id="1.25.40.310:FF:000001">
    <property type="entry name" value="Aconitate hydratase B"/>
    <property type="match status" value="1"/>
</dbReference>
<evidence type="ECO:0000256" key="15">
    <source>
        <dbReference type="ARBA" id="ARBA00023501"/>
    </source>
</evidence>
<dbReference type="InterPro" id="IPR015929">
    <property type="entry name" value="Aconitase_B_swivel"/>
</dbReference>
<evidence type="ECO:0000256" key="18">
    <source>
        <dbReference type="PIRSR" id="PIRSR036687-2"/>
    </source>
</evidence>
<evidence type="ECO:0000256" key="17">
    <source>
        <dbReference type="PIRSR" id="PIRSR036687-1"/>
    </source>
</evidence>
<keyword evidence="9 16" id="KW-0816">Tricarboxylic acid cycle</keyword>
<dbReference type="EMBL" id="CP043473">
    <property type="protein sequence ID" value="QEL55285.1"/>
    <property type="molecule type" value="Genomic_DNA"/>
</dbReference>
<dbReference type="Pfam" id="PF11791">
    <property type="entry name" value="Aconitase_B_N"/>
    <property type="match status" value="1"/>
</dbReference>
<evidence type="ECO:0000313" key="22">
    <source>
        <dbReference type="EMBL" id="QEL55285.1"/>
    </source>
</evidence>
<dbReference type="PROSITE" id="PS01244">
    <property type="entry name" value="ACONITASE_2"/>
    <property type="match status" value="1"/>
</dbReference>
<feature type="binding site" evidence="18">
    <location>
        <position position="501"/>
    </location>
    <ligand>
        <name>substrate</name>
    </ligand>
</feature>
<proteinExistence type="inferred from homology"/>
<dbReference type="FunFam" id="3.30.499.10:FF:000001">
    <property type="entry name" value="Aconitate hydratase B"/>
    <property type="match status" value="1"/>
</dbReference>
<reference evidence="22 23" key="1">
    <citation type="submission" date="2019-08" db="EMBL/GenBank/DDBJ databases">
        <title>Chromobacterium paludis, a novel bacterium isolated from a Maryland marsh pond.</title>
        <authorList>
            <person name="Blackburn M.B."/>
            <person name="Gundersen-Rindal D.E."/>
        </authorList>
    </citation>
    <scope>NUCLEOTIDE SEQUENCE [LARGE SCALE GENOMIC DNA]</scope>
    <source>
        <strain evidence="23">IIBBL 257-1</strain>
    </source>
</reference>
<comment type="pathway">
    <text evidence="3">Organic acid metabolism; propanoate degradation.</text>
</comment>
<comment type="catalytic activity">
    <reaction evidence="15 16">
        <text>citrate = D-threo-isocitrate</text>
        <dbReference type="Rhea" id="RHEA:10336"/>
        <dbReference type="ChEBI" id="CHEBI:15562"/>
        <dbReference type="ChEBI" id="CHEBI:16947"/>
        <dbReference type="EC" id="4.2.1.3"/>
    </reaction>
</comment>
<dbReference type="Pfam" id="PF00330">
    <property type="entry name" value="Aconitase"/>
    <property type="match status" value="1"/>
</dbReference>
<evidence type="ECO:0000256" key="14">
    <source>
        <dbReference type="ARBA" id="ARBA00023239"/>
    </source>
</evidence>
<keyword evidence="13 17" id="KW-0411">Iron-sulfur</keyword>
<keyword evidence="10 17" id="KW-0479">Metal-binding</keyword>
<dbReference type="KEGG" id="chrm:FYK34_06750"/>
<dbReference type="FunFam" id="3.20.19.10:FF:000004">
    <property type="entry name" value="Aconitate hydratase B"/>
    <property type="match status" value="1"/>
</dbReference>
<dbReference type="GO" id="GO:0005829">
    <property type="term" value="C:cytosol"/>
    <property type="evidence" value="ECO:0007669"/>
    <property type="project" value="InterPro"/>
</dbReference>
<evidence type="ECO:0000256" key="12">
    <source>
        <dbReference type="ARBA" id="ARBA00023004"/>
    </source>
</evidence>
<dbReference type="PANTHER" id="PTHR43160">
    <property type="entry name" value="ACONITATE HYDRATASE B"/>
    <property type="match status" value="1"/>
</dbReference>
<evidence type="ECO:0000256" key="9">
    <source>
        <dbReference type="ARBA" id="ARBA00022532"/>
    </source>
</evidence>
<dbReference type="GO" id="GO:0019629">
    <property type="term" value="P:propionate catabolic process, 2-methylcitrate cycle"/>
    <property type="evidence" value="ECO:0007669"/>
    <property type="project" value="TreeGrafter"/>
</dbReference>
<evidence type="ECO:0000256" key="1">
    <source>
        <dbReference type="ARBA" id="ARBA00000118"/>
    </source>
</evidence>
<dbReference type="Proteomes" id="UP000322079">
    <property type="component" value="Chromosome"/>
</dbReference>
<dbReference type="InterPro" id="IPR018136">
    <property type="entry name" value="Aconitase_4Fe-4S_BS"/>
</dbReference>
<dbReference type="EC" id="4.2.1.99" evidence="6 16"/>
<dbReference type="InterPro" id="IPR015928">
    <property type="entry name" value="Aconitase/3IPM_dehydase_swvl"/>
</dbReference>
<evidence type="ECO:0000256" key="3">
    <source>
        <dbReference type="ARBA" id="ARBA00005026"/>
    </source>
</evidence>